<reference evidence="12" key="1">
    <citation type="submission" date="2025-05" db="UniProtKB">
        <authorList>
            <consortium name="EnsemblMetazoa"/>
        </authorList>
    </citation>
    <scope>IDENTIFICATION</scope>
</reference>
<evidence type="ECO:0000256" key="8">
    <source>
        <dbReference type="ARBA" id="ARBA00023242"/>
    </source>
</evidence>
<sequence length="1821" mass="211986">MEEAMDVDSTENSQKNPKFQKENVYNKLLPYADELEVESAQLFLDIKTNLIKSVLAREMRPSCALWTSRLMKYIKIYGMKFSKEDHIALIKLFYELTIIPDLEPTRINKCATTLIQLLKKKYLLTRDDLQLEWRPLYDLCVKAMEKSKTEIGMYRYPSNFELTLFHLIRSCKVYFPASATQEILDEFRPKMCIFNHSEIANTIKFLEIFLPNSTKPEEADISYKLWFEELMNLWDTCQDDSSWENNIMWIMTGLARFQIGQIDWQPYIPKMFVRFQRTFQLPVAFKQRHQGRNHKMDISAIALWIVCILNGDKNDAFFHFEKFMQCLESYFYPANTGRWTTKLRELLRTLSFYMIQRVHCERYKTPSWEFHVPDHFKLTDADLDRFVNIMKPCIEQALYNRIGLQDTSLTLQYLSCLRPNIIIPMTLEKLYSSMNSLTEPHKLTSSMMAVIACGRYMVQGSRNNYPEGPTHIIPLLMELLPGIDPNDVRKSYVTFNFIVHFVNMIPLIDSSSASAHHDLTEEEHIVCEATANFEDFVLQFFDKLCVWMESNSLEFIRMEQITSNESARNRIETISESALGSVVGVVLNQCSPDIFKSALKKIYNFVTSKIMEVHVSGKMLAICCHCFAKVNPKETLKLFLPYLCDRIEELLNENPNIVKEEHIDDELLYNLLMLSELVDGRSEILNYLDKLTNILDKTLHMACQSASQLSARMLELMMSSLTNIQPTEIRSSAMDYSTPIKDFLSIREWGKAQQIQDLKISWYVPETQEVAAVQNLLERYLLPELQRLEKISSAEESMTRLELKQSLKIVTSILSCQPLLPMWEEEVYPLVESVLEPWTFNLKVCGGGVVTMPDGSNVRKAIVAVLHKLQKALLDMDEGDTQSIQHIINIYNILLFNKTRGQDFEFHWKSFHMTKKLLEDRLLQKKLHLRHVLVDRVMLQQEFRIESRNCSFTGTHRMILLDLFELSTSRYSEVRIAAQNKLFSVVSYFPYSYSVLTEKIKDTLNMDSEKNHERFKGCLYILLGPKSAPIIARHDWKFIEQIWPLVVKSMPSEKPSIIALIMALNDTIDKCFPTIAINLVIPQSVLTAAYNFAKNQPVCDTERLKALEANGEAYLKRKSEERRSAYDGTMNSLMDSLESGSLHWRYHQMAINFIKDLVHMDVKYTPRIVRFFLKSLIDDSLLVRKSSLKILVFILLQNKVKYTKTVVDPFSFSKQSVINRDVKPGVREDNKWLIYSDKNIPKDVEQWEERRYIHDQYTGYYCWPKTLELYDPPSTQKTAAKRLDDLTEIEKDVYTFFNNKENIEKLIKFLSLEEKKGRDHFNAYRFLAFKNLFKIFEDSLLPNFVPHLQRLVEDKLESSNRCAAEIISGIIRGSKHWEYNKIVNLWSTILPLLERAIVNVSTETQTDWALCITMGLESRDPNRHHWLVEYLLQDPFRDPTILVTCTRLQLLFVALSQQSWRNHEISGRLLEYLRPHLTHPFKNIRERISSLLVIVFANSRHEVHAADGDEMTNVRNLFAYLQPKMKELLEISLAKMDDDKTDKDQESNAKNEEKESLIRLYKIVSKFVMTYMVRSNHSARKEFLELIPLAALFQNNEVDEELATLSTNLLVILSETGTSLTDIPDAIGVIKRVAGSPSWSARAVIAEFLPIYIFYNMAAINSRKEWVLEIQSIVLELLEDPQHEVRVQAAKDLSGLLHCQFIPDPTQLLTQFKQKARYKHKKKAVPSTSNNNNIKEKHAAVLGLCAFIESHPYDVPDYLPDIFEHLRPHLSDPQPIPATIRKTLGDFKRTHHNNWETHKLKFTEEELCLLSDLTVPPSYYV</sequence>
<evidence type="ECO:0000259" key="10">
    <source>
        <dbReference type="Pfam" id="PF16507"/>
    </source>
</evidence>
<dbReference type="RefSeq" id="XP_050515584.1">
    <property type="nucleotide sequence ID" value="XM_050659627.1"/>
</dbReference>
<dbReference type="InterPro" id="IPR055455">
    <property type="entry name" value="HEAT_PSME4"/>
</dbReference>
<dbReference type="Gene3D" id="1.25.10.10">
    <property type="entry name" value="Leucine-rich Repeat Variant"/>
    <property type="match status" value="1"/>
</dbReference>
<comment type="similarity">
    <text evidence="3">Belongs to the BLM10 family.</text>
</comment>
<keyword evidence="5" id="KW-0677">Repeat</keyword>
<keyword evidence="7" id="KW-0234">DNA repair</keyword>
<dbReference type="GeneID" id="114341250"/>
<evidence type="ECO:0000259" key="9">
    <source>
        <dbReference type="Pfam" id="PF11919"/>
    </source>
</evidence>
<dbReference type="Proteomes" id="UP001652700">
    <property type="component" value="Unplaced"/>
</dbReference>
<evidence type="ECO:0000256" key="4">
    <source>
        <dbReference type="ARBA" id="ARBA00022490"/>
    </source>
</evidence>
<name>A0ABM5KZG7_DIAVI</name>
<dbReference type="InterPro" id="IPR016024">
    <property type="entry name" value="ARM-type_fold"/>
</dbReference>
<dbReference type="InterPro" id="IPR011989">
    <property type="entry name" value="ARM-like"/>
</dbReference>
<dbReference type="EnsemblMetazoa" id="XM_050659627.1">
    <property type="protein sequence ID" value="XP_050515584.1"/>
    <property type="gene ID" value="LOC114341250"/>
</dbReference>
<dbReference type="SUPFAM" id="SSF48371">
    <property type="entry name" value="ARM repeat"/>
    <property type="match status" value="2"/>
</dbReference>
<dbReference type="InterPro" id="IPR035309">
    <property type="entry name" value="PSME4"/>
</dbReference>
<dbReference type="Pfam" id="PF16507">
    <property type="entry name" value="HEAT_PSME4_mid"/>
    <property type="match status" value="1"/>
</dbReference>
<feature type="domain" description="Proteasome activator complex subunit 4-like HEAT repeat-like" evidence="11">
    <location>
        <begin position="1167"/>
        <end position="1451"/>
    </location>
</feature>
<keyword evidence="6" id="KW-0227">DNA damage</keyword>
<evidence type="ECO:0008006" key="14">
    <source>
        <dbReference type="Google" id="ProtNLM"/>
    </source>
</evidence>
<dbReference type="InterPro" id="IPR021843">
    <property type="entry name" value="PSME4_C"/>
</dbReference>
<keyword evidence="8" id="KW-0539">Nucleus</keyword>
<comment type="subcellular location">
    <subcellularLocation>
        <location evidence="2">Cytoplasm</location>
    </subcellularLocation>
    <subcellularLocation>
        <location evidence="1">Nucleus speckle</location>
    </subcellularLocation>
</comment>
<keyword evidence="4" id="KW-0963">Cytoplasm</keyword>
<evidence type="ECO:0000256" key="7">
    <source>
        <dbReference type="ARBA" id="ARBA00023204"/>
    </source>
</evidence>
<evidence type="ECO:0000259" key="11">
    <source>
        <dbReference type="Pfam" id="PF23096"/>
    </source>
</evidence>
<evidence type="ECO:0000256" key="3">
    <source>
        <dbReference type="ARBA" id="ARBA00005739"/>
    </source>
</evidence>
<dbReference type="Pfam" id="PF23096">
    <property type="entry name" value="HEAT_PSME4"/>
    <property type="match status" value="1"/>
</dbReference>
<evidence type="ECO:0000256" key="6">
    <source>
        <dbReference type="ARBA" id="ARBA00022763"/>
    </source>
</evidence>
<evidence type="ECO:0000256" key="5">
    <source>
        <dbReference type="ARBA" id="ARBA00022737"/>
    </source>
</evidence>
<proteinExistence type="inferred from homology"/>
<evidence type="ECO:0000256" key="1">
    <source>
        <dbReference type="ARBA" id="ARBA00004324"/>
    </source>
</evidence>
<evidence type="ECO:0000256" key="2">
    <source>
        <dbReference type="ARBA" id="ARBA00004496"/>
    </source>
</evidence>
<accession>A0ABM5KZG7</accession>
<feature type="domain" description="Proteasome activator Blm10 middle HEAT repeats region" evidence="10">
    <location>
        <begin position="321"/>
        <end position="820"/>
    </location>
</feature>
<dbReference type="PANTHER" id="PTHR32170:SF3">
    <property type="entry name" value="PROTEASOME ACTIVATOR COMPLEX SUBUNIT 4"/>
    <property type="match status" value="1"/>
</dbReference>
<keyword evidence="13" id="KW-1185">Reference proteome</keyword>
<dbReference type="PANTHER" id="PTHR32170">
    <property type="entry name" value="PROTEASOME ACTIVATOR COMPLEX SUBUNIT 4"/>
    <property type="match status" value="1"/>
</dbReference>
<organism evidence="12 13">
    <name type="scientific">Diabrotica virgifera virgifera</name>
    <name type="common">western corn rootworm</name>
    <dbReference type="NCBI Taxonomy" id="50390"/>
    <lineage>
        <taxon>Eukaryota</taxon>
        <taxon>Metazoa</taxon>
        <taxon>Ecdysozoa</taxon>
        <taxon>Arthropoda</taxon>
        <taxon>Hexapoda</taxon>
        <taxon>Insecta</taxon>
        <taxon>Pterygota</taxon>
        <taxon>Neoptera</taxon>
        <taxon>Endopterygota</taxon>
        <taxon>Coleoptera</taxon>
        <taxon>Polyphaga</taxon>
        <taxon>Cucujiformia</taxon>
        <taxon>Chrysomeloidea</taxon>
        <taxon>Chrysomelidae</taxon>
        <taxon>Galerucinae</taxon>
        <taxon>Diabroticina</taxon>
        <taxon>Diabroticites</taxon>
        <taxon>Diabrotica</taxon>
    </lineage>
</organism>
<dbReference type="InterPro" id="IPR032430">
    <property type="entry name" value="Blm10_mid"/>
</dbReference>
<feature type="domain" description="Proteasome activator complex subunit 4 C-terminal" evidence="9">
    <location>
        <begin position="1736"/>
        <end position="1821"/>
    </location>
</feature>
<evidence type="ECO:0000313" key="13">
    <source>
        <dbReference type="Proteomes" id="UP001652700"/>
    </source>
</evidence>
<dbReference type="Pfam" id="PF11919">
    <property type="entry name" value="PSME4_C"/>
    <property type="match status" value="1"/>
</dbReference>
<evidence type="ECO:0000313" key="12">
    <source>
        <dbReference type="EnsemblMetazoa" id="XP_050515584.1"/>
    </source>
</evidence>
<protein>
    <recommendedName>
        <fullName evidence="14">Proteasome activator complex subunit 4</fullName>
    </recommendedName>
</protein>